<proteinExistence type="predicted"/>
<protein>
    <submittedName>
        <fullName evidence="2">Uncharacterized protein</fullName>
    </submittedName>
</protein>
<evidence type="ECO:0000313" key="2">
    <source>
        <dbReference type="EMBL" id="CAD8203394.1"/>
    </source>
</evidence>
<dbReference type="InterPro" id="IPR052994">
    <property type="entry name" value="Tiny_macrocysts_regulators"/>
</dbReference>
<dbReference type="Proteomes" id="UP000683925">
    <property type="component" value="Unassembled WGS sequence"/>
</dbReference>
<feature type="transmembrane region" description="Helical" evidence="1">
    <location>
        <begin position="1338"/>
        <end position="1356"/>
    </location>
</feature>
<keyword evidence="3" id="KW-1185">Reference proteome</keyword>
<dbReference type="OrthoDB" id="296985at2759"/>
<feature type="transmembrane region" description="Helical" evidence="1">
    <location>
        <begin position="581"/>
        <end position="602"/>
    </location>
</feature>
<evidence type="ECO:0000256" key="1">
    <source>
        <dbReference type="SAM" id="Phobius"/>
    </source>
</evidence>
<gene>
    <name evidence="2" type="ORF">POCTA_138.1.T1290194</name>
</gene>
<comment type="caution">
    <text evidence="2">The sequence shown here is derived from an EMBL/GenBank/DDBJ whole genome shotgun (WGS) entry which is preliminary data.</text>
</comment>
<feature type="transmembrane region" description="Helical" evidence="1">
    <location>
        <begin position="1546"/>
        <end position="1569"/>
    </location>
</feature>
<feature type="transmembrane region" description="Helical" evidence="1">
    <location>
        <begin position="780"/>
        <end position="800"/>
    </location>
</feature>
<feature type="transmembrane region" description="Helical" evidence="1">
    <location>
        <begin position="806"/>
        <end position="824"/>
    </location>
</feature>
<dbReference type="EMBL" id="CAJJDP010000129">
    <property type="protein sequence ID" value="CAD8203394.1"/>
    <property type="molecule type" value="Genomic_DNA"/>
</dbReference>
<dbReference type="PANTHER" id="PTHR31600:SF2">
    <property type="entry name" value="GAMETE ENRICHED GENE 10 PROTEIN-RELATED"/>
    <property type="match status" value="1"/>
</dbReference>
<organism evidence="2 3">
    <name type="scientific">Paramecium octaurelia</name>
    <dbReference type="NCBI Taxonomy" id="43137"/>
    <lineage>
        <taxon>Eukaryota</taxon>
        <taxon>Sar</taxon>
        <taxon>Alveolata</taxon>
        <taxon>Ciliophora</taxon>
        <taxon>Intramacronucleata</taxon>
        <taxon>Oligohymenophorea</taxon>
        <taxon>Peniculida</taxon>
        <taxon>Parameciidae</taxon>
        <taxon>Paramecium</taxon>
    </lineage>
</organism>
<feature type="transmembrane region" description="Helical" evidence="1">
    <location>
        <begin position="885"/>
        <end position="903"/>
    </location>
</feature>
<name>A0A8S1XSM5_PAROT</name>
<keyword evidence="1" id="KW-0472">Membrane</keyword>
<keyword evidence="1" id="KW-0812">Transmembrane</keyword>
<sequence>MYFQYSLQQTQTYNLTKTEQTKLHNQQFQLQLYKLFDHAPEKQLHLSLLLLLQEYFTAYQYQLGKHEKQSIISNAKSKIMKQVVLNELRNQMLTNNSIQLNNILIDSLISVETQSIQCSEKLIHCCQKKVDFHQICLSNQRKSDIQKQADEIVELFEETIQQIETSYKQYPLVRYQRCLSFGYAELCNDILLAIRILNQSSFPDEFIYTKILTINQDFLSYKSIYLISNLENQNVLKVSSNFYEKIGDNIQNIMEMVPKGIQEHHQVMVREFIRTGKSNFFQKATQTIYQDNLMIKPMILMNDVIIQDNTFHAISIGTLLDDEQIILITNNKSKVSSFSQGFLDQINLESKDANQILGVDIELLIPQFRTISQISQPQYIEVKLPNFSLLQSHQVLNGRENNKKPHPCILADFWSDNSRLNTFISLCLIEKSTYNYHKIRFSYIKCINKTIIFPNSMKTLQKLSVNCFDEVEEQVNIAVPYDPIDQECNFAQKQDMLNTVRYDQTQTLIKYDDTRTDGMKRIGQSTQKYEENSIERFINQNAKSSTFDKDIKQNYEMKLYQKYSLFEKIRHKNNLVKTEKMLIVVLALHQLLFFLQILLTFIDCINLLSLNLNDLELLKIKYDLFQPVETFIVTRYTIINYNNQFAAKQITKPQLDFYLKFPNSNLNLGFDDVYQNQEAILNRLELQSFLSEVYEIYIYVKTDNGELYNITMRQALSILINYQYTFKAAYVYDGKTVTDSPYIFYSYRNLLTLYNSFDQLNKNLYSQAILKISDDLEKELFLFYPFLIQFIVIFGVELFYDFKNNKILGKFVYLILYCHSVLILQEIRRLTCYIDYYINNPEKLFKYKFIIEEKEQELQSTKELNSSGAQQKKLQNIGKSHFKKCHIITLFLQLILIITYGIIKLNLTSSYLNKYEKTCQFTIEISHLGTNIPTIYAMREVLYYRWRYPFYKEKELSEILQQIQDCLEQVHNVTNDISQLRINDYLLSDSFGQYIQELYQTNLCDLLPEDLKERSQQLCQSTLGGSLRKGLYGALVYIYTSIQNEMQINYFLNKTENTVNELEGVFMVSQIIKQINSKMWLDIVDSTEYTIINYNNQFAAKQITKPQLDFYLKFPNSNLNLGFDDVYQNQEAILNRLELQSFLSEVYEIYIYVKTDNGELYNITMRQALSILINYQYTFKAAYVYDGKTVTDSPYIFYSYRNLLTLYNSFDQLNKNLYSQAILKISDDLEKELFLFYPFLIQFIVIFGVELFYDFKNNKILGKFVYLILYCHSVLILQEIRRLTCYIDYYINNPEKLFKYKFIIEEKEQELQSTKELNSSGAQQKKLQNIGKSHFKKCHIITLFLQLILIITYGIIKLNLTSSYLNKYEKTCQFTIEISHLGTNIPTIYAMREVLYYRWRYPFYKEKELSEILQQIQDCLEQVHNVTNDISQLRINDYLLSDSFGQYIQELYQTNLCDLLPEDLKERSQQLCQSTLGGSLRKGLYGALVYIYTSIQNEMQINYFLNKTENTVNELEGVFMVSQIIKQINSKMWLDIVDSTEYIQQIVSIVSFIYIFFVIINLIAIFILINNKLQRQYYLSKRYLYLVPQAILFGNDQFERLAKGLLQMN</sequence>
<dbReference type="PANTHER" id="PTHR31600">
    <property type="entry name" value="TINY MACROCYSTS PROTEIN B-RELATED"/>
    <property type="match status" value="1"/>
</dbReference>
<keyword evidence="1" id="KW-1133">Transmembrane helix</keyword>
<dbReference type="OMA" id="NIMEMVP"/>
<accession>A0A8S1XSM5</accession>
<evidence type="ECO:0000313" key="3">
    <source>
        <dbReference type="Proteomes" id="UP000683925"/>
    </source>
</evidence>
<reference evidence="2" key="1">
    <citation type="submission" date="2021-01" db="EMBL/GenBank/DDBJ databases">
        <authorList>
            <consortium name="Genoscope - CEA"/>
            <person name="William W."/>
        </authorList>
    </citation>
    <scope>NUCLEOTIDE SEQUENCE</scope>
</reference>
<feature type="transmembrane region" description="Helical" evidence="1">
    <location>
        <begin position="1234"/>
        <end position="1253"/>
    </location>
</feature>